<keyword evidence="1" id="KW-0812">Transmembrane</keyword>
<dbReference type="EMBL" id="NOJZ02000051">
    <property type="protein sequence ID" value="RDY22467.1"/>
    <property type="molecule type" value="Genomic_DNA"/>
</dbReference>
<reference evidence="2 3" key="1">
    <citation type="journal article" date="2017" name="Genome Announc.">
        <title>Draft Genome Sequence of Romboutsia maritimum sp. nov. Strain CCRI-22766(T), Isolated from Coastal Estuarine Mud.</title>
        <authorList>
            <person name="Maheux A.F."/>
            <person name="Boudreau D.K."/>
            <person name="Berube E."/>
            <person name="Boissinot M."/>
            <person name="Raymond F."/>
            <person name="Brodeur S."/>
            <person name="Corbeil J."/>
            <person name="Brightwell G."/>
            <person name="Broda D."/>
            <person name="Omar R.F."/>
            <person name="Bergeron M.G."/>
        </authorList>
    </citation>
    <scope>NUCLEOTIDE SEQUENCE [LARGE SCALE GENOMIC DNA]</scope>
    <source>
        <strain evidence="2 3">CCRI-22766</strain>
    </source>
</reference>
<sequence>MLIINLMIIILLIYSVILLSGVKIMFKSKYAKAIMSLLIMYNPLSSLIEGYKLGYTGISSVIIVSILFLLIFIWGYRRNKHIYSIHNVKQKYVINIIEGYLEIKNIKYKVSETEIYLPEFYKTIFVDGSIE</sequence>
<evidence type="ECO:0000313" key="2">
    <source>
        <dbReference type="EMBL" id="RDY22467.1"/>
    </source>
</evidence>
<gene>
    <name evidence="2" type="ORF">CHF27_013250</name>
</gene>
<protein>
    <submittedName>
        <fullName evidence="2">Uncharacterized protein</fullName>
    </submittedName>
</protein>
<keyword evidence="1" id="KW-1133">Transmembrane helix</keyword>
<dbReference type="AlphaFoldDB" id="A0A371IPR5"/>
<evidence type="ECO:0000313" key="3">
    <source>
        <dbReference type="Proteomes" id="UP000243494"/>
    </source>
</evidence>
<organism evidence="2 3">
    <name type="scientific">Romboutsia maritimum</name>
    <dbReference type="NCBI Taxonomy" id="2020948"/>
    <lineage>
        <taxon>Bacteria</taxon>
        <taxon>Bacillati</taxon>
        <taxon>Bacillota</taxon>
        <taxon>Clostridia</taxon>
        <taxon>Peptostreptococcales</taxon>
        <taxon>Peptostreptococcaceae</taxon>
        <taxon>Romboutsia</taxon>
    </lineage>
</organism>
<proteinExistence type="predicted"/>
<feature type="non-terminal residue" evidence="2">
    <location>
        <position position="131"/>
    </location>
</feature>
<keyword evidence="3" id="KW-1185">Reference proteome</keyword>
<dbReference type="RefSeq" id="WP_147294093.1">
    <property type="nucleotide sequence ID" value="NZ_NOJZ02000051.1"/>
</dbReference>
<dbReference type="Proteomes" id="UP000243494">
    <property type="component" value="Unassembled WGS sequence"/>
</dbReference>
<name>A0A371IPR5_9FIRM</name>
<comment type="caution">
    <text evidence="2">The sequence shown here is derived from an EMBL/GenBank/DDBJ whole genome shotgun (WGS) entry which is preliminary data.</text>
</comment>
<accession>A0A371IPR5</accession>
<dbReference type="OrthoDB" id="2083430at2"/>
<feature type="transmembrane region" description="Helical" evidence="1">
    <location>
        <begin position="57"/>
        <end position="76"/>
    </location>
</feature>
<keyword evidence="1" id="KW-0472">Membrane</keyword>
<evidence type="ECO:0000256" key="1">
    <source>
        <dbReference type="SAM" id="Phobius"/>
    </source>
</evidence>
<feature type="transmembrane region" description="Helical" evidence="1">
    <location>
        <begin position="6"/>
        <end position="26"/>
    </location>
</feature>